<accession>A0A0A3XUA9</accession>
<gene>
    <name evidence="1" type="ORF">BKD09_28990</name>
    <name evidence="3" type="ORF">BSZ19_07160</name>
    <name evidence="2" type="ORF">MA20_28840</name>
</gene>
<dbReference type="Proteomes" id="UP000030377">
    <property type="component" value="Unassembled WGS sequence"/>
</dbReference>
<dbReference type="eggNOG" id="ENOG5033CV1">
    <property type="taxonomic scope" value="Bacteria"/>
</dbReference>
<evidence type="ECO:0000313" key="4">
    <source>
        <dbReference type="Proteomes" id="UP000030377"/>
    </source>
</evidence>
<evidence type="ECO:0000313" key="5">
    <source>
        <dbReference type="Proteomes" id="UP000181962"/>
    </source>
</evidence>
<sequence>MISEIQVHTIARQMLEKHGFAAIAKAAEQAQACEGRGEADEAKEWRHIEDAMKIIRGPHQS</sequence>
<dbReference type="RefSeq" id="WP_028161169.1">
    <property type="nucleotide sequence ID" value="NZ_CP017637.1"/>
</dbReference>
<dbReference type="STRING" id="375.BKD09_RS28990"/>
<protein>
    <submittedName>
        <fullName evidence="2">Uncharacterized protein</fullName>
    </submittedName>
</protein>
<reference evidence="2 4" key="1">
    <citation type="submission" date="2014-09" db="EMBL/GenBank/DDBJ databases">
        <title>Draft genome of Bradyrhizobium japonicum Is-34.</title>
        <authorList>
            <person name="Tsurumaru H."/>
            <person name="Yamakawa T."/>
            <person name="Hashimoto S."/>
            <person name="Okizaki K."/>
            <person name="Kanesaki Y."/>
            <person name="Yoshikawa H."/>
            <person name="Yajima S."/>
        </authorList>
    </citation>
    <scope>NUCLEOTIDE SEQUENCE [LARGE SCALE GENOMIC DNA]</scope>
    <source>
        <strain evidence="2 4">Is-34</strain>
    </source>
</reference>
<dbReference type="Proteomes" id="UP000181962">
    <property type="component" value="Chromosome"/>
</dbReference>
<evidence type="ECO:0000313" key="3">
    <source>
        <dbReference type="EMBL" id="OSJ35727.1"/>
    </source>
</evidence>
<evidence type="ECO:0000313" key="1">
    <source>
        <dbReference type="EMBL" id="APG12378.1"/>
    </source>
</evidence>
<name>A0A0A3XUA9_BRAJP</name>
<reference evidence="1 5" key="2">
    <citation type="submission" date="2016-11" db="EMBL/GenBank/DDBJ databases">
        <title>Complete Genome Sequence of Bradyrhizobium sp. strain J5, an isolated from soybean nodule in Hokkaido.</title>
        <authorList>
            <person name="Kanehara K."/>
        </authorList>
    </citation>
    <scope>NUCLEOTIDE SEQUENCE [LARGE SCALE GENOMIC DNA]</scope>
    <source>
        <strain evidence="1 5">J5</strain>
    </source>
</reference>
<dbReference type="EMBL" id="JRPN01000020">
    <property type="protein sequence ID" value="KGT76761.1"/>
    <property type="molecule type" value="Genomic_DNA"/>
</dbReference>
<dbReference type="Proteomes" id="UP000193335">
    <property type="component" value="Unassembled WGS sequence"/>
</dbReference>
<dbReference type="AlphaFoldDB" id="A0A0A3XUA9"/>
<dbReference type="EMBL" id="CP017637">
    <property type="protein sequence ID" value="APG12378.1"/>
    <property type="molecule type" value="Genomic_DNA"/>
</dbReference>
<evidence type="ECO:0000313" key="2">
    <source>
        <dbReference type="EMBL" id="KGT76761.1"/>
    </source>
</evidence>
<dbReference type="EMBL" id="NAFL01000212">
    <property type="protein sequence ID" value="OSJ35727.1"/>
    <property type="molecule type" value="Genomic_DNA"/>
</dbReference>
<organism evidence="2 4">
    <name type="scientific">Bradyrhizobium japonicum</name>
    <dbReference type="NCBI Taxonomy" id="375"/>
    <lineage>
        <taxon>Bacteria</taxon>
        <taxon>Pseudomonadati</taxon>
        <taxon>Pseudomonadota</taxon>
        <taxon>Alphaproteobacteria</taxon>
        <taxon>Hyphomicrobiales</taxon>
        <taxon>Nitrobacteraceae</taxon>
        <taxon>Bradyrhizobium</taxon>
    </lineage>
</organism>
<evidence type="ECO:0000313" key="6">
    <source>
        <dbReference type="Proteomes" id="UP000193335"/>
    </source>
</evidence>
<reference evidence="3 6" key="3">
    <citation type="submission" date="2017-03" db="EMBL/GenBank/DDBJ databases">
        <title>Whole genome sequences of fourteen strains of Bradyrhizobium canariense and one strain of Bradyrhizobium japonicum isolated from Lupinus (Papilionoideae: Genisteae) species in Algeria.</title>
        <authorList>
            <person name="Crovadore J."/>
            <person name="Chekireb D."/>
            <person name="Brachmann A."/>
            <person name="Chablais R."/>
            <person name="Cochard B."/>
            <person name="Lefort F."/>
        </authorList>
    </citation>
    <scope>NUCLEOTIDE SEQUENCE [LARGE SCALE GENOMIC DNA]</scope>
    <source>
        <strain evidence="3 6">UBMA197</strain>
    </source>
</reference>
<proteinExistence type="predicted"/>